<dbReference type="InterPro" id="IPR029058">
    <property type="entry name" value="AB_hydrolase_fold"/>
</dbReference>
<keyword evidence="1" id="KW-0378">Hydrolase</keyword>
<dbReference type="Pfam" id="PF12697">
    <property type="entry name" value="Abhydrolase_6"/>
    <property type="match status" value="1"/>
</dbReference>
<feature type="domain" description="AB hydrolase-1" evidence="3">
    <location>
        <begin position="46"/>
        <end position="320"/>
    </location>
</feature>
<dbReference type="Proteomes" id="UP001437256">
    <property type="component" value="Unassembled WGS sequence"/>
</dbReference>
<dbReference type="PANTHER" id="PTHR43329">
    <property type="entry name" value="EPOXIDE HYDROLASE"/>
    <property type="match status" value="1"/>
</dbReference>
<dbReference type="Gene3D" id="3.40.50.1820">
    <property type="entry name" value="alpha/beta hydrolase"/>
    <property type="match status" value="1"/>
</dbReference>
<comment type="similarity">
    <text evidence="2">Belongs to the AB hydrolase superfamily. Epoxide hydrolase family.</text>
</comment>
<reference evidence="4 5" key="1">
    <citation type="submission" date="2024-05" db="EMBL/GenBank/DDBJ databases">
        <title>A draft genome resource for the thread blight pathogen Marasmius tenuissimus strain MS-2.</title>
        <authorList>
            <person name="Yulfo-Soto G.E."/>
            <person name="Baruah I.K."/>
            <person name="Amoako-Attah I."/>
            <person name="Bukari Y."/>
            <person name="Meinhardt L.W."/>
            <person name="Bailey B.A."/>
            <person name="Cohen S.P."/>
        </authorList>
    </citation>
    <scope>NUCLEOTIDE SEQUENCE [LARGE SCALE GENOMIC DNA]</scope>
    <source>
        <strain evidence="4 5">MS-2</strain>
    </source>
</reference>
<accession>A0ABR3A091</accession>
<comment type="caution">
    <text evidence="4">The sequence shown here is derived from an EMBL/GenBank/DDBJ whole genome shotgun (WGS) entry which is preliminary data.</text>
</comment>
<evidence type="ECO:0000256" key="1">
    <source>
        <dbReference type="ARBA" id="ARBA00022801"/>
    </source>
</evidence>
<dbReference type="PRINTS" id="PR00412">
    <property type="entry name" value="EPOXHYDRLASE"/>
</dbReference>
<dbReference type="InterPro" id="IPR000639">
    <property type="entry name" value="Epox_hydrolase-like"/>
</dbReference>
<organism evidence="4 5">
    <name type="scientific">Marasmius tenuissimus</name>
    <dbReference type="NCBI Taxonomy" id="585030"/>
    <lineage>
        <taxon>Eukaryota</taxon>
        <taxon>Fungi</taxon>
        <taxon>Dikarya</taxon>
        <taxon>Basidiomycota</taxon>
        <taxon>Agaricomycotina</taxon>
        <taxon>Agaricomycetes</taxon>
        <taxon>Agaricomycetidae</taxon>
        <taxon>Agaricales</taxon>
        <taxon>Marasmiineae</taxon>
        <taxon>Marasmiaceae</taxon>
        <taxon>Marasmius</taxon>
    </lineage>
</organism>
<evidence type="ECO:0000259" key="3">
    <source>
        <dbReference type="Pfam" id="PF12697"/>
    </source>
</evidence>
<protein>
    <recommendedName>
        <fullName evidence="3">AB hydrolase-1 domain-containing protein</fullName>
    </recommendedName>
</protein>
<dbReference type="InterPro" id="IPR000073">
    <property type="entry name" value="AB_hydrolase_1"/>
</dbReference>
<gene>
    <name evidence="4" type="ORF">AAF712_005832</name>
</gene>
<sequence length="332" mass="36898">MLFPDNFVEKSVTFNDLKDGVESATKVFTLHYTAPANTTAPKKRVLVLLHGYPQNHTLYYSFVHELLVSGALNEWDVVIPDLPGYGKSSKVPSADGSHKANSKRAIAADIISLVDTLFSNQQKFVIAGHDRGARVAYRLSKDHRERVIGTCIMEIVPTRVVFDHMNSSNGHRTTFGTYHWIFLALPPPLPETLISASSDFYCAHTMQSWTGPRFQSRYNPIALASWIEQYRNPAVLTGALEDYRAGATIDLENDREDEQNGHAAVDCPLLVLHSAQFGRKFDVKGIWERLGAPGKVTVKSVGDDDVGHFIPIEASQEVVAELVPWLNLLSLL</sequence>
<keyword evidence="5" id="KW-1185">Reference proteome</keyword>
<evidence type="ECO:0000313" key="5">
    <source>
        <dbReference type="Proteomes" id="UP001437256"/>
    </source>
</evidence>
<name>A0ABR3A091_9AGAR</name>
<dbReference type="EMBL" id="JBBXMP010000029">
    <property type="protein sequence ID" value="KAL0067048.1"/>
    <property type="molecule type" value="Genomic_DNA"/>
</dbReference>
<evidence type="ECO:0000256" key="2">
    <source>
        <dbReference type="ARBA" id="ARBA00038334"/>
    </source>
</evidence>
<evidence type="ECO:0000313" key="4">
    <source>
        <dbReference type="EMBL" id="KAL0067048.1"/>
    </source>
</evidence>
<proteinExistence type="inferred from homology"/>
<dbReference type="SUPFAM" id="SSF53474">
    <property type="entry name" value="alpha/beta-Hydrolases"/>
    <property type="match status" value="1"/>
</dbReference>